<dbReference type="EMBL" id="QEKH01000021">
    <property type="protein sequence ID" value="PVY39391.1"/>
    <property type="molecule type" value="Genomic_DNA"/>
</dbReference>
<feature type="domain" description="Glycoside hydrolase 123-like N-terminal" evidence="1">
    <location>
        <begin position="26"/>
        <end position="871"/>
    </location>
</feature>
<dbReference type="InterPro" id="IPR045711">
    <property type="entry name" value="GH123-like_N"/>
</dbReference>
<dbReference type="Proteomes" id="UP000245959">
    <property type="component" value="Unassembled WGS sequence"/>
</dbReference>
<accession>A0A2U1ASQ7</accession>
<evidence type="ECO:0000259" key="1">
    <source>
        <dbReference type="Pfam" id="PF19543"/>
    </source>
</evidence>
<keyword evidence="3" id="KW-1185">Reference proteome</keyword>
<gene>
    <name evidence="2" type="ORF">C8D82_12166</name>
</gene>
<organism evidence="2 3">
    <name type="scientific">Victivallis vadensis</name>
    <dbReference type="NCBI Taxonomy" id="172901"/>
    <lineage>
        <taxon>Bacteria</taxon>
        <taxon>Pseudomonadati</taxon>
        <taxon>Lentisphaerota</taxon>
        <taxon>Lentisphaeria</taxon>
        <taxon>Victivallales</taxon>
        <taxon>Victivallaceae</taxon>
        <taxon>Victivallis</taxon>
    </lineage>
</organism>
<comment type="caution">
    <text evidence="2">The sequence shown here is derived from an EMBL/GenBank/DDBJ whole genome shotgun (WGS) entry which is preliminary data.</text>
</comment>
<dbReference type="RefSeq" id="WP_116884745.1">
    <property type="nucleotide sequence ID" value="NZ_CABMMC010000002.1"/>
</dbReference>
<dbReference type="AlphaFoldDB" id="A0A2U1ASQ7"/>
<dbReference type="OrthoDB" id="601823at2"/>
<evidence type="ECO:0000313" key="3">
    <source>
        <dbReference type="Proteomes" id="UP000245959"/>
    </source>
</evidence>
<reference evidence="2 3" key="1">
    <citation type="submission" date="2018-04" db="EMBL/GenBank/DDBJ databases">
        <title>Genomic Encyclopedia of Type Strains, Phase IV (KMG-IV): sequencing the most valuable type-strain genomes for metagenomic binning, comparative biology and taxonomic classification.</title>
        <authorList>
            <person name="Goeker M."/>
        </authorList>
    </citation>
    <scope>NUCLEOTIDE SEQUENCE [LARGE SCALE GENOMIC DNA]</scope>
    <source>
        <strain evidence="2 3">DSM 14823</strain>
    </source>
</reference>
<dbReference type="GeneID" id="78296038"/>
<sequence>MAFTTANIPDRAHSELKFHKYYGDDLSMHETASPEMIAEFQKKYPRDFYCFGIPREFPVARFDLPAGVMLLGAVGELEKLRLTGRPGEFLAFQIAVWSPGQALGNLHLECGSFPLPVRVFLQENEQKINLSAGRIQVFWCMIDLPDTARTFHGNFTVTADGFSTVAIPCALTVAGERLTDGGESDDSRLARLRWLDSEIGISHEVPEPYLPLRRKGLKLFMFGRTLTLSPEGLPESAESFFCGSNDRLGTVGKSLLSRPFAFVPDGGFPAVASGSFCRFTVEAPDRIEWRSGCRFAGCGAELSVSGFLEYDGFASFDCSIRFSKECSLNDLRLEFSASGCEFIGLNRHGGPAPDKLRWLWDTRRNQDGFWLGDLNGGIRLRLRDRSSRIPLTNCYYHFSPITPPPAWDNGGKGGIALTKCGGISEITAFSGARKVTAGTMLDYGFELQLTPFKPADPVRHLKQRFFHPYMHDLELPLEKMFTPEFFSRLRAEGVEVINLHHALKENPFINLPYTAASLPYLQQFVEQAHREELKVCLYYTIRELSVHAPEFWAFAAMRGEILFPGPGNEARPETAPMGAHPYLQTNCRFGYLSAWAEAVKEGPHAGELDLAVETAPGRRFENYYLEGLRYLLERCPIDGLYLDDISLSREGFRRLGTIFRSIRKCEPILNLHSWNSYNPRFPNYGNASPVLRDLHFYPFLSSLWIGEAFDYEGTSPDYYLTEISGLPFGLMSEMLDRGGNPWRGMLFAMTGRLGWLADPRPLWKLFDSFDLAHSRMITFCDAAPAVRCSAPAVKATLFLHPGGRALLAAASWSPHTEKVRFRFDVAQLPENLRKFSTLNAMGINGMQTAERFDADAEIPVEPGRGILLLLEE</sequence>
<dbReference type="Pfam" id="PF19543">
    <property type="entry name" value="GH123_N"/>
    <property type="match status" value="1"/>
</dbReference>
<name>A0A2U1ASQ7_9BACT</name>
<proteinExistence type="predicted"/>
<evidence type="ECO:0000313" key="2">
    <source>
        <dbReference type="EMBL" id="PVY39391.1"/>
    </source>
</evidence>
<protein>
    <recommendedName>
        <fullName evidence="1">Glycoside hydrolase 123-like N-terminal domain-containing protein</fullName>
    </recommendedName>
</protein>